<sequence>MNGTPLSSLFLKLPTPARPAAARRPHPRLTSARTAAARTQIRRRESPISGRLNQWRIRGGPRGRTSRWISPAGSSAGCLLTSTASGSPPCAPSGNTDACGNWLVFSGEDGCFLRDPFSNATVPLPALSRDRICYVGDESIDEANLAWLRKSHRLILEEPRRWKLMFCSPHLIAALVSLRKTKRIAVCQPGTNSWWSVSVENNYLYFVDMAFHQGKLYALTILGILFAIDISVDSSTGNPWVSEMRKIIDDPPFSIPLVTKMTYLVESRGVLLVVLRKLAEGETGGALPESAASEQNEIEVFKASLRQSQWTKVMTVGDDRVLFLRRRCCRSACVSHEEVPRDCIFFLENDDEDHGWSKATSSSCSVYSMRDGKVSTPLPTVSWKRGTVFATWLFPQN</sequence>
<evidence type="ECO:0000256" key="1">
    <source>
        <dbReference type="SAM" id="MobiDB-lite"/>
    </source>
</evidence>
<feature type="domain" description="KIB1-4 beta-propeller" evidence="2">
    <location>
        <begin position="96"/>
        <end position="360"/>
    </location>
</feature>
<dbReference type="Pfam" id="PF03478">
    <property type="entry name" value="Beta-prop_KIB1-4"/>
    <property type="match status" value="1"/>
</dbReference>
<dbReference type="OrthoDB" id="692598at2759"/>
<feature type="compositionally biased region" description="Low complexity" evidence="1">
    <location>
        <begin position="28"/>
        <end position="39"/>
    </location>
</feature>
<organism evidence="3">
    <name type="scientific">Setaria italica</name>
    <name type="common">Foxtail millet</name>
    <name type="synonym">Panicum italicum</name>
    <dbReference type="NCBI Taxonomy" id="4555"/>
    <lineage>
        <taxon>Eukaryota</taxon>
        <taxon>Viridiplantae</taxon>
        <taxon>Streptophyta</taxon>
        <taxon>Embryophyta</taxon>
        <taxon>Tracheophyta</taxon>
        <taxon>Spermatophyta</taxon>
        <taxon>Magnoliopsida</taxon>
        <taxon>Liliopsida</taxon>
        <taxon>Poales</taxon>
        <taxon>Poaceae</taxon>
        <taxon>PACMAD clade</taxon>
        <taxon>Panicoideae</taxon>
        <taxon>Panicodae</taxon>
        <taxon>Paniceae</taxon>
        <taxon>Cenchrinae</taxon>
        <taxon>Setaria</taxon>
    </lineage>
</organism>
<evidence type="ECO:0000259" key="2">
    <source>
        <dbReference type="Pfam" id="PF03478"/>
    </source>
</evidence>
<dbReference type="PANTHER" id="PTHR33110">
    <property type="entry name" value="F-BOX/KELCH-REPEAT PROTEIN-RELATED"/>
    <property type="match status" value="1"/>
</dbReference>
<evidence type="ECO:0000313" key="3">
    <source>
        <dbReference type="EMBL" id="RCV38933.1"/>
    </source>
</evidence>
<reference evidence="3" key="2">
    <citation type="submission" date="2015-07" db="EMBL/GenBank/DDBJ databases">
        <authorList>
            <person name="Noorani M."/>
        </authorList>
    </citation>
    <scope>NUCLEOTIDE SEQUENCE</scope>
    <source>
        <strain evidence="3">Yugu1</strain>
    </source>
</reference>
<name>A0A368S9C1_SETIT</name>
<dbReference type="STRING" id="4555.A0A368S9C1"/>
<feature type="region of interest" description="Disordered" evidence="1">
    <location>
        <begin position="1"/>
        <end position="42"/>
    </location>
</feature>
<dbReference type="EMBL" id="CM003535">
    <property type="protein sequence ID" value="RCV38933.1"/>
    <property type="molecule type" value="Genomic_DNA"/>
</dbReference>
<dbReference type="PANTHER" id="PTHR33110:SF111">
    <property type="entry name" value="DUF295 DOMAIN-CONTAINING PROTEIN"/>
    <property type="match status" value="1"/>
</dbReference>
<accession>A0A368S9C1</accession>
<dbReference type="InterPro" id="IPR005174">
    <property type="entry name" value="KIB1-4_b-propeller"/>
</dbReference>
<reference evidence="3" key="1">
    <citation type="journal article" date="2012" name="Nat. Biotechnol.">
        <title>Reference genome sequence of the model plant Setaria.</title>
        <authorList>
            <person name="Bennetzen J.L."/>
            <person name="Schmutz J."/>
            <person name="Wang H."/>
            <person name="Percifield R."/>
            <person name="Hawkins J."/>
            <person name="Pontaroli A.C."/>
            <person name="Estep M."/>
            <person name="Feng L."/>
            <person name="Vaughn J.N."/>
            <person name="Grimwood J."/>
            <person name="Jenkins J."/>
            <person name="Barry K."/>
            <person name="Lindquist E."/>
            <person name="Hellsten U."/>
            <person name="Deshpande S."/>
            <person name="Wang X."/>
            <person name="Wu X."/>
            <person name="Mitros T."/>
            <person name="Triplett J."/>
            <person name="Yang X."/>
            <person name="Ye C.Y."/>
            <person name="Mauro-Herrera M."/>
            <person name="Wang L."/>
            <person name="Li P."/>
            <person name="Sharma M."/>
            <person name="Sharma R."/>
            <person name="Ronald P.C."/>
            <person name="Panaud O."/>
            <person name="Kellogg E.A."/>
            <person name="Brutnell T.P."/>
            <person name="Doust A.N."/>
            <person name="Tuskan G.A."/>
            <person name="Rokhsar D."/>
            <person name="Devos K.M."/>
        </authorList>
    </citation>
    <scope>NUCLEOTIDE SEQUENCE [LARGE SCALE GENOMIC DNA]</scope>
    <source>
        <strain evidence="3">Yugu1</strain>
    </source>
</reference>
<dbReference type="AlphaFoldDB" id="A0A368S9C1"/>
<gene>
    <name evidence="3" type="ORF">SETIT_8G182400v2</name>
</gene>
<proteinExistence type="predicted"/>
<protein>
    <recommendedName>
        <fullName evidence="2">KIB1-4 beta-propeller domain-containing protein</fullName>
    </recommendedName>
</protein>